<evidence type="ECO:0000313" key="2">
    <source>
        <dbReference type="Proteomes" id="UP000077013"/>
    </source>
</evidence>
<protein>
    <submittedName>
        <fullName evidence="1">Uncharacterized protein</fullName>
    </submittedName>
</protein>
<dbReference type="Proteomes" id="UP000077013">
    <property type="component" value="Unassembled WGS sequence"/>
</dbReference>
<comment type="caution">
    <text evidence="1">The sequence shown here is derived from an EMBL/GenBank/DDBJ whole genome shotgun (WGS) entry which is preliminary data.</text>
</comment>
<proteinExistence type="predicted"/>
<organism evidence="1 2">
    <name type="scientific">Cochleicola gelatinilyticus</name>
    <dbReference type="NCBI Taxonomy" id="1763537"/>
    <lineage>
        <taxon>Bacteria</taxon>
        <taxon>Pseudomonadati</taxon>
        <taxon>Bacteroidota</taxon>
        <taxon>Flavobacteriia</taxon>
        <taxon>Flavobacteriales</taxon>
        <taxon>Flavobacteriaceae</taxon>
        <taxon>Cochleicola</taxon>
    </lineage>
</organism>
<dbReference type="OrthoDB" id="1453746at2"/>
<dbReference type="STRING" id="1763537.ULVI_06150"/>
<dbReference type="RefSeq" id="WP_068590777.1">
    <property type="nucleotide sequence ID" value="NZ_LRXL01000026.1"/>
</dbReference>
<dbReference type="AlphaFoldDB" id="A0A167J449"/>
<sequence length="105" mass="12641">MNKVQVIHEYDRIVTQLIDDIRNSHYKLQFFLELLQIKRGFFYKKMKEKRFTSEEVKTLSRYLYPEAYESYKVDVISKLLKASEKDIKEGRLKDINEVLGGGKWM</sequence>
<accession>A0A167J449</accession>
<dbReference type="EMBL" id="LRXL01000026">
    <property type="protein sequence ID" value="OAB80315.1"/>
    <property type="molecule type" value="Genomic_DNA"/>
</dbReference>
<reference evidence="1 2" key="1">
    <citation type="submission" date="2016-02" db="EMBL/GenBank/DDBJ databases">
        <title>Ulvibacter sp. LPB0005, isolated from Thais luteostoma.</title>
        <authorList>
            <person name="Shin S.-K."/>
            <person name="Yi H."/>
        </authorList>
    </citation>
    <scope>NUCLEOTIDE SEQUENCE [LARGE SCALE GENOMIC DNA]</scope>
    <source>
        <strain evidence="1 2">LPB0005</strain>
    </source>
</reference>
<evidence type="ECO:0000313" key="1">
    <source>
        <dbReference type="EMBL" id="OAB80315.1"/>
    </source>
</evidence>
<gene>
    <name evidence="1" type="ORF">ULVI_06150</name>
</gene>
<name>A0A167J449_9FLAO</name>
<keyword evidence="2" id="KW-1185">Reference proteome</keyword>